<keyword evidence="2" id="KW-0813">Transport</keyword>
<evidence type="ECO:0000313" key="11">
    <source>
        <dbReference type="Proteomes" id="UP000515163"/>
    </source>
</evidence>
<evidence type="ECO:0000256" key="6">
    <source>
        <dbReference type="ARBA" id="ARBA00023136"/>
    </source>
</evidence>
<dbReference type="PANTHER" id="PTHR11537">
    <property type="entry name" value="VOLTAGE-GATED POTASSIUM CHANNEL"/>
    <property type="match status" value="1"/>
</dbReference>
<evidence type="ECO:0000256" key="5">
    <source>
        <dbReference type="ARBA" id="ARBA00023065"/>
    </source>
</evidence>
<dbReference type="GO" id="GO:0015276">
    <property type="term" value="F:ligand-gated monoatomic ion channel activity"/>
    <property type="evidence" value="ECO:0007669"/>
    <property type="project" value="InterPro"/>
</dbReference>
<evidence type="ECO:0000256" key="4">
    <source>
        <dbReference type="ARBA" id="ARBA00022989"/>
    </source>
</evidence>
<keyword evidence="6 8" id="KW-0472">Membrane</keyword>
<feature type="transmembrane region" description="Helical" evidence="8">
    <location>
        <begin position="236"/>
        <end position="257"/>
    </location>
</feature>
<dbReference type="Proteomes" id="UP000515163">
    <property type="component" value="Unplaced"/>
</dbReference>
<keyword evidence="5" id="KW-0406">Ion transport</keyword>
<dbReference type="InterPro" id="IPR028325">
    <property type="entry name" value="VG_K_chnl"/>
</dbReference>
<evidence type="ECO:0000259" key="10">
    <source>
        <dbReference type="Pfam" id="PF07885"/>
    </source>
</evidence>
<dbReference type="Pfam" id="PF07885">
    <property type="entry name" value="Ion_trans_2"/>
    <property type="match status" value="1"/>
</dbReference>
<feature type="transmembrane region" description="Helical" evidence="8">
    <location>
        <begin position="269"/>
        <end position="291"/>
    </location>
</feature>
<keyword evidence="11" id="KW-1185">Reference proteome</keyword>
<dbReference type="SUPFAM" id="SSF81324">
    <property type="entry name" value="Voltage-gated potassium channels"/>
    <property type="match status" value="1"/>
</dbReference>
<evidence type="ECO:0000256" key="8">
    <source>
        <dbReference type="SAM" id="Phobius"/>
    </source>
</evidence>
<evidence type="ECO:0000256" key="7">
    <source>
        <dbReference type="ARBA" id="ARBA00023303"/>
    </source>
</evidence>
<dbReference type="GO" id="GO:0001508">
    <property type="term" value="P:action potential"/>
    <property type="evidence" value="ECO:0007669"/>
    <property type="project" value="TreeGrafter"/>
</dbReference>
<feature type="transmembrane region" description="Helical" evidence="8">
    <location>
        <begin position="445"/>
        <end position="463"/>
    </location>
</feature>
<name>A0A6P8J0K8_ACTTE</name>
<organism evidence="11 12">
    <name type="scientific">Actinia tenebrosa</name>
    <name type="common">Australian red waratah sea anemone</name>
    <dbReference type="NCBI Taxonomy" id="6105"/>
    <lineage>
        <taxon>Eukaryota</taxon>
        <taxon>Metazoa</taxon>
        <taxon>Cnidaria</taxon>
        <taxon>Anthozoa</taxon>
        <taxon>Hexacorallia</taxon>
        <taxon>Actiniaria</taxon>
        <taxon>Actiniidae</taxon>
        <taxon>Actinia</taxon>
    </lineage>
</organism>
<accession>A0A6P8J0K8</accession>
<comment type="subcellular location">
    <subcellularLocation>
        <location evidence="1">Membrane</location>
        <topology evidence="1">Multi-pass membrane protein</topology>
    </subcellularLocation>
</comment>
<dbReference type="AlphaFoldDB" id="A0A6P8J0K8"/>
<feature type="transmembrane region" description="Helical" evidence="8">
    <location>
        <begin position="201"/>
        <end position="224"/>
    </location>
</feature>
<dbReference type="RefSeq" id="XP_031573022.1">
    <property type="nucleotide sequence ID" value="XM_031717162.1"/>
</dbReference>
<proteinExistence type="predicted"/>
<dbReference type="KEGG" id="aten:116307021"/>
<evidence type="ECO:0000313" key="12">
    <source>
        <dbReference type="RefSeq" id="XP_031573022.1"/>
    </source>
</evidence>
<protein>
    <submittedName>
        <fullName evidence="12">Uncharacterized protein LOC116307021</fullName>
    </submittedName>
</protein>
<dbReference type="GeneID" id="116307021"/>
<dbReference type="OrthoDB" id="5953876at2759"/>
<dbReference type="PRINTS" id="PR00169">
    <property type="entry name" value="KCHANNEL"/>
</dbReference>
<evidence type="ECO:0000256" key="9">
    <source>
        <dbReference type="SAM" id="SignalP"/>
    </source>
</evidence>
<dbReference type="InterPro" id="IPR013099">
    <property type="entry name" value="K_chnl_dom"/>
</dbReference>
<keyword evidence="3 8" id="KW-0812">Transmembrane</keyword>
<feature type="signal peptide" evidence="9">
    <location>
        <begin position="1"/>
        <end position="24"/>
    </location>
</feature>
<feature type="domain" description="Potassium channel" evidence="10">
    <location>
        <begin position="237"/>
        <end position="293"/>
    </location>
</feature>
<evidence type="ECO:0000256" key="3">
    <source>
        <dbReference type="ARBA" id="ARBA00022692"/>
    </source>
</evidence>
<feature type="chain" id="PRO_5028155272" evidence="9">
    <location>
        <begin position="25"/>
        <end position="536"/>
    </location>
</feature>
<keyword evidence="9" id="KW-0732">Signal</keyword>
<dbReference type="PANTHER" id="PTHR11537:SF252">
    <property type="entry name" value="POTASSIUM VOLTAGE-GATED CHANNEL PROTEIN SHAW"/>
    <property type="match status" value="1"/>
</dbReference>
<sequence length="536" mass="61037">MMFKAFLAVFLGAVTYHSNHVTNALFISWKEKPQITADDIFIDLKNLLVPEIPRFNKINGKFLNLTKSLTFDQRCEKGLPLSMAWLPNQPYSGVIGPKRINKTFGFVAFGIFPGVLNQIVSHCCPKSKIVYGKLLRSVRQAEEHLSKNMYDFTYPIYVQRWSSKTYKDQPFIPVIHAPRVVLVVYDDVKISKTTLLIDTIFYAWPFLLFILGAALAAGLLVWILEKLANSKEFTKCFIKGAWDGFWWAVVTMTTVGYGDKSPKTLPGRIFCFLWIIVGINIVASFTALITATVTANTRPYFNAIGAKIGAVNGSEEFRLGVTMNADMIAFNNPSTMTKALKKHEIDGLLIDNYALTRFSNDFAQEKNIRLESTIEHRINYGMVLPSDSNKAETCVRRYMKNYRQDIFTIIAKHLKPLEPGKGGRSDYSVEAAGQLFYQEKFFQKVIKFCGVAVGSLVAFGLIWDFGYRRHKSAFHRVFAERFGCMRKAVLSEDKLIDGNQELTAMEKKRKELLMEHKKFQSKWIDQLSTLGSNRQK</sequence>
<evidence type="ECO:0000256" key="1">
    <source>
        <dbReference type="ARBA" id="ARBA00004141"/>
    </source>
</evidence>
<reference evidence="12" key="1">
    <citation type="submission" date="2025-08" db="UniProtKB">
        <authorList>
            <consortium name="RefSeq"/>
        </authorList>
    </citation>
    <scope>IDENTIFICATION</scope>
    <source>
        <tissue evidence="12">Tentacle</tissue>
    </source>
</reference>
<keyword evidence="7" id="KW-0407">Ion channel</keyword>
<dbReference type="InParanoid" id="A0A6P8J0K8"/>
<dbReference type="Gene3D" id="1.10.287.70">
    <property type="match status" value="1"/>
</dbReference>
<dbReference type="GO" id="GO:0008076">
    <property type="term" value="C:voltage-gated potassium channel complex"/>
    <property type="evidence" value="ECO:0007669"/>
    <property type="project" value="InterPro"/>
</dbReference>
<dbReference type="SUPFAM" id="SSF53850">
    <property type="entry name" value="Periplasmic binding protein-like II"/>
    <property type="match status" value="1"/>
</dbReference>
<dbReference type="GO" id="GO:0005251">
    <property type="term" value="F:delayed rectifier potassium channel activity"/>
    <property type="evidence" value="ECO:0007669"/>
    <property type="project" value="TreeGrafter"/>
</dbReference>
<evidence type="ECO:0000256" key="2">
    <source>
        <dbReference type="ARBA" id="ARBA00022448"/>
    </source>
</evidence>
<keyword evidence="4 8" id="KW-1133">Transmembrane helix</keyword>
<gene>
    <name evidence="12" type="primary">LOC116307021</name>
</gene>